<organism evidence="2 3">
    <name type="scientific">Streptomyces gulbargensis</name>
    <dbReference type="NCBI Taxonomy" id="364901"/>
    <lineage>
        <taxon>Bacteria</taxon>
        <taxon>Bacillati</taxon>
        <taxon>Actinomycetota</taxon>
        <taxon>Actinomycetes</taxon>
        <taxon>Kitasatosporales</taxon>
        <taxon>Streptomycetaceae</taxon>
        <taxon>Streptomyces</taxon>
    </lineage>
</organism>
<evidence type="ECO:0000313" key="3">
    <source>
        <dbReference type="Proteomes" id="UP001501000"/>
    </source>
</evidence>
<dbReference type="Proteomes" id="UP001501000">
    <property type="component" value="Unassembled WGS sequence"/>
</dbReference>
<name>A0ABP7LI61_9ACTN</name>
<proteinExistence type="predicted"/>
<evidence type="ECO:0000256" key="1">
    <source>
        <dbReference type="SAM" id="MobiDB-lite"/>
    </source>
</evidence>
<dbReference type="RefSeq" id="WP_345278567.1">
    <property type="nucleotide sequence ID" value="NZ_BAABAJ010000002.1"/>
</dbReference>
<feature type="compositionally biased region" description="Pro residues" evidence="1">
    <location>
        <begin position="120"/>
        <end position="146"/>
    </location>
</feature>
<keyword evidence="3" id="KW-1185">Reference proteome</keyword>
<dbReference type="EMBL" id="BAABAJ010000002">
    <property type="protein sequence ID" value="GAA3900074.1"/>
    <property type="molecule type" value="Genomic_DNA"/>
</dbReference>
<accession>A0ABP7LI61</accession>
<reference evidence="3" key="1">
    <citation type="journal article" date="2019" name="Int. J. Syst. Evol. Microbiol.">
        <title>The Global Catalogue of Microorganisms (GCM) 10K type strain sequencing project: providing services to taxonomists for standard genome sequencing and annotation.</title>
        <authorList>
            <consortium name="The Broad Institute Genomics Platform"/>
            <consortium name="The Broad Institute Genome Sequencing Center for Infectious Disease"/>
            <person name="Wu L."/>
            <person name="Ma J."/>
        </authorList>
    </citation>
    <scope>NUCLEOTIDE SEQUENCE [LARGE SCALE GENOMIC DNA]</scope>
    <source>
        <strain evidence="3">JCM 16956</strain>
    </source>
</reference>
<protein>
    <submittedName>
        <fullName evidence="2">Uncharacterized protein</fullName>
    </submittedName>
</protein>
<gene>
    <name evidence="2" type="ORF">GCM10022244_07780</name>
</gene>
<comment type="caution">
    <text evidence="2">The sequence shown here is derived from an EMBL/GenBank/DDBJ whole genome shotgun (WGS) entry which is preliminary data.</text>
</comment>
<feature type="region of interest" description="Disordered" evidence="1">
    <location>
        <begin position="119"/>
        <end position="146"/>
    </location>
</feature>
<sequence length="146" mass="14900">MTPDPNHPWGLAVDYAGRGTVTENGHAVAVRLYDNTLGGPLEIDPVTGEYPAVYVSAQVNENGPNGASLRGYGTAVVQPVAGKQAVPDPEAVRSAVAAALADFEARRAAYAELCAAWAPATPPEPAPAPAPEPAPTPEPAPQTPVS</sequence>
<evidence type="ECO:0000313" key="2">
    <source>
        <dbReference type="EMBL" id="GAA3900074.1"/>
    </source>
</evidence>